<dbReference type="OrthoDB" id="10066429at2759"/>
<evidence type="ECO:0000256" key="1">
    <source>
        <dbReference type="ARBA" id="ARBA00004477"/>
    </source>
</evidence>
<feature type="transmembrane region" description="Helical" evidence="11">
    <location>
        <begin position="378"/>
        <end position="394"/>
    </location>
</feature>
<feature type="transmembrane region" description="Helical" evidence="11">
    <location>
        <begin position="164"/>
        <end position="193"/>
    </location>
</feature>
<dbReference type="Pfam" id="PF03901">
    <property type="entry name" value="Glyco_transf_22"/>
    <property type="match status" value="1"/>
</dbReference>
<dbReference type="GO" id="GO:0005789">
    <property type="term" value="C:endoplasmic reticulum membrane"/>
    <property type="evidence" value="ECO:0007669"/>
    <property type="project" value="UniProtKB-SubCell"/>
</dbReference>
<organism evidence="12 13">
    <name type="scientific">Scheffersomyces spartinae</name>
    <dbReference type="NCBI Taxonomy" id="45513"/>
    <lineage>
        <taxon>Eukaryota</taxon>
        <taxon>Fungi</taxon>
        <taxon>Dikarya</taxon>
        <taxon>Ascomycota</taxon>
        <taxon>Saccharomycotina</taxon>
        <taxon>Pichiomycetes</taxon>
        <taxon>Debaryomycetaceae</taxon>
        <taxon>Scheffersomyces</taxon>
    </lineage>
</organism>
<dbReference type="EMBL" id="JAHMUF010000003">
    <property type="protein sequence ID" value="KAG7195513.1"/>
    <property type="molecule type" value="Genomic_DNA"/>
</dbReference>
<feature type="transmembrane region" description="Helical" evidence="11">
    <location>
        <begin position="349"/>
        <end position="372"/>
    </location>
</feature>
<comment type="pathway">
    <text evidence="2">Glycolipid biosynthesis; glycosylphosphatidylinositol-anchor biosynthesis.</text>
</comment>
<dbReference type="PANTHER" id="PTHR22760">
    <property type="entry name" value="GLYCOSYLTRANSFERASE"/>
    <property type="match status" value="1"/>
</dbReference>
<comment type="subcellular location">
    <subcellularLocation>
        <location evidence="1 11">Endoplasmic reticulum membrane</location>
        <topology evidence="1 11">Multi-pass membrane protein</topology>
    </subcellularLocation>
</comment>
<evidence type="ECO:0000256" key="11">
    <source>
        <dbReference type="RuleBase" id="RU363075"/>
    </source>
</evidence>
<evidence type="ECO:0000256" key="7">
    <source>
        <dbReference type="ARBA" id="ARBA00022824"/>
    </source>
</evidence>
<dbReference type="Proteomes" id="UP000790833">
    <property type="component" value="Unassembled WGS sequence"/>
</dbReference>
<sequence>MTLLSTLKSYPLEYLLPFLLPVLFQSYIHPDEHFQSLEPLTSKVLGFTAQLPWEYTCDKPARSYGVLYLYYGPLLLLIRTTNPALSPIYILYLVRVQNLLVSSGVILWTLSKLIYLKKQYHHALHFVVTSYIYGVYQTHTFSNSIETCMVLLALASIENLNSHYNLVCLGVLFAIGIFNRVTFIAWLLAPSWYILRHLVHHKLNVFPLAFGFGLTALVLILIDSISFAQSWSLFQLVITPWNNLIYNSLLENLAQHGIHPWYTHLLINTPQILGPGLLMLLIRGVPWSRISILPFLSIVSGVALLSFIPHQELRFLAPMLPLACTILNYEDEEEEEEEEEETANIKSSFVPFIGILWGVISAVLVTTLWYAHRPSAPFIWYIFGGTYFTTTELFKTRQDTTTSNPFYRTKFRSFYGWLFLRIWIFFNLTMNVLMGVYHQGGVVSVLNKFHMEQLHSKDNVAIIFWRTYSPPTWVLGDTTHSIEAFTMNETSLVYEVDRSKSNLLDFMGADVGKVCASIEQLSYMNKQVYIVLPTGSFPTVALSCDYINWHRLEDFHYQYHYDLDHLDFSDLRTFTPGLDVYKFNYILHQ</sequence>
<keyword evidence="9 11" id="KW-0472">Membrane</keyword>
<evidence type="ECO:0000256" key="8">
    <source>
        <dbReference type="ARBA" id="ARBA00022989"/>
    </source>
</evidence>
<proteinExistence type="inferred from homology"/>
<evidence type="ECO:0000256" key="10">
    <source>
        <dbReference type="ARBA" id="ARBA00038466"/>
    </source>
</evidence>
<dbReference type="GO" id="GO:0000026">
    <property type="term" value="F:alpha-1,2-mannosyltransferase activity"/>
    <property type="evidence" value="ECO:0007669"/>
    <property type="project" value="TreeGrafter"/>
</dbReference>
<dbReference type="GeneID" id="66116650"/>
<keyword evidence="7 11" id="KW-0256">Endoplasmic reticulum</keyword>
<feature type="transmembrane region" description="Helical" evidence="11">
    <location>
        <begin position="414"/>
        <end position="437"/>
    </location>
</feature>
<accession>A0A9P8AK61</accession>
<evidence type="ECO:0000256" key="2">
    <source>
        <dbReference type="ARBA" id="ARBA00004687"/>
    </source>
</evidence>
<gene>
    <name evidence="12" type="primary">SMP3</name>
    <name evidence="12" type="ORF">KQ657_003276</name>
</gene>
<evidence type="ECO:0000256" key="9">
    <source>
        <dbReference type="ARBA" id="ARBA00023136"/>
    </source>
</evidence>
<evidence type="ECO:0000256" key="6">
    <source>
        <dbReference type="ARBA" id="ARBA00022692"/>
    </source>
</evidence>
<keyword evidence="3" id="KW-0337">GPI-anchor biosynthesis</keyword>
<dbReference type="InterPro" id="IPR005599">
    <property type="entry name" value="GPI_mannosylTrfase"/>
</dbReference>
<evidence type="ECO:0000313" key="13">
    <source>
        <dbReference type="Proteomes" id="UP000790833"/>
    </source>
</evidence>
<dbReference type="AlphaFoldDB" id="A0A9P8AK61"/>
<feature type="transmembrane region" description="Helical" evidence="11">
    <location>
        <begin position="61"/>
        <end position="78"/>
    </location>
</feature>
<name>A0A9P8AK61_9ASCO</name>
<dbReference type="EC" id="2.4.1.-" evidence="11"/>
<keyword evidence="6 11" id="KW-0812">Transmembrane</keyword>
<dbReference type="GO" id="GO:0006506">
    <property type="term" value="P:GPI anchor biosynthetic process"/>
    <property type="evidence" value="ECO:0007669"/>
    <property type="project" value="UniProtKB-KW"/>
</dbReference>
<reference evidence="12" key="1">
    <citation type="submission" date="2021-03" db="EMBL/GenBank/DDBJ databases">
        <authorList>
            <person name="Palmer J.M."/>
        </authorList>
    </citation>
    <scope>NUCLEOTIDE SEQUENCE</scope>
    <source>
        <strain evidence="12">ARV_011</strain>
    </source>
</reference>
<feature type="transmembrane region" description="Helical" evidence="11">
    <location>
        <begin position="90"/>
        <end position="110"/>
    </location>
</feature>
<keyword evidence="13" id="KW-1185">Reference proteome</keyword>
<keyword evidence="5" id="KW-0808">Transferase</keyword>
<dbReference type="RefSeq" id="XP_043051058.1">
    <property type="nucleotide sequence ID" value="XM_043194006.1"/>
</dbReference>
<comment type="caution">
    <text evidence="12">The sequence shown here is derived from an EMBL/GenBank/DDBJ whole genome shotgun (WGS) entry which is preliminary data.</text>
</comment>
<keyword evidence="4 11" id="KW-0328">Glycosyltransferase</keyword>
<evidence type="ECO:0000313" key="12">
    <source>
        <dbReference type="EMBL" id="KAG7195513.1"/>
    </source>
</evidence>
<feature type="transmembrane region" description="Helical" evidence="11">
    <location>
        <begin position="205"/>
        <end position="227"/>
    </location>
</feature>
<evidence type="ECO:0000256" key="3">
    <source>
        <dbReference type="ARBA" id="ARBA00022502"/>
    </source>
</evidence>
<keyword evidence="8 11" id="KW-1133">Transmembrane helix</keyword>
<evidence type="ECO:0000256" key="4">
    <source>
        <dbReference type="ARBA" id="ARBA00022676"/>
    </source>
</evidence>
<evidence type="ECO:0000256" key="5">
    <source>
        <dbReference type="ARBA" id="ARBA00022679"/>
    </source>
</evidence>
<dbReference type="PANTHER" id="PTHR22760:SF3">
    <property type="entry name" value="GPI MANNOSYLTRANSFERASE 4"/>
    <property type="match status" value="1"/>
</dbReference>
<protein>
    <recommendedName>
        <fullName evidence="11">Mannosyltransferase</fullName>
        <ecNumber evidence="11">2.4.1.-</ecNumber>
    </recommendedName>
</protein>
<comment type="similarity">
    <text evidence="10">Belongs to the glycosyltransferase 22 family. PIGZ subfamily.</text>
</comment>